<feature type="domain" description="Mug56/Spo71 PH" evidence="2">
    <location>
        <begin position="758"/>
        <end position="911"/>
    </location>
</feature>
<dbReference type="GO" id="GO:1902657">
    <property type="term" value="P:protein localization to prospore membrane"/>
    <property type="evidence" value="ECO:0007669"/>
    <property type="project" value="InterPro"/>
</dbReference>
<feature type="region of interest" description="Disordered" evidence="1">
    <location>
        <begin position="45"/>
        <end position="72"/>
    </location>
</feature>
<dbReference type="AlphaFoldDB" id="A0A8K0UVN7"/>
<sequence length="934" mass="104412">MLKRWRESEWGRLRRRKDLKPVNGKQWVGTSFDVGDFLGVDMLGGDAPKPASAEPSIVDEYPPPSHAPTSTVGTDFVTAPSTLSRPNGIPTQPSDASLRVLNAQSRLSAHGHEEDSRPISADSSTALLPPRIVVEDPFGGVHSEILARSLSSVGPILTSGESDTNLITGHASGKGKRVHYVDTPLPAPSPTGAPAEDPPAPAEEVLARTGSEVLDTSAGAVEQSSLQNQEKWGDVIMRDRMLVRVSYTDATTVGADFDESQDRVNPHIHSDNWMEYIVAWRKDRLELYRDHVTPGKEWLTGHKHLAFVIPMEFTTHLSIYSFIDLTFCLTCPPTPLRARSKNRALLYATRKGTNIFIFKSKSRTRAVDWVWHLWRHMGGSLPPFIEIRIPALDTRMKIDIPGGSEGNIEGAYAIFNRANVLALCRRALSQSKQHDIYAQRILAEGSSLELAWRIDTSLDWVWQTEDVEGNPRDWSVLCGLALTQGRKPAHLELRRREHLPNRLYLKDGTYLDEPPSIEGFVDRIRPSTQFKQSIYLSTHDGYLFSLPINQAYPPMPPGPRIDAKDAESLHASEVHRGTEQIMHSIGALDLRAIVAIRRAIQHVPVQTANVTPASNWEDGAEFWAEVDTTDEDDLDKGGEEGFVAASDKAKLKVRRSFELLLISGRVIRFETYSCTVALEWITRLRQLVSYWRKRHQTDARQEMDLAHHVAGKPQLTPHARISDGTPDSPPDPDASLPDLSRFFNWCVLDGCRAILKCGRLFGRKGLRGMYKHILLVLVAGHVVQFRITGESALHRRRKSINLLDAYVCSGYLAAQHLPEGQFNPNSPPLARRYQDGLESDESEEDTLFVLWYRPNTGVLDQTLTLAGSSQTPPSAGKMEIPPLDAKRKLGVFRTRSKLERDAWVWAINAEIDKTVRLAKERESKVRDAGMLMTT</sequence>
<dbReference type="Pfam" id="PF23207">
    <property type="entry name" value="PH_SPO71"/>
    <property type="match status" value="1"/>
</dbReference>
<protein>
    <submittedName>
        <fullName evidence="4">Pleckstrin homology domain-containing protein</fullName>
    </submittedName>
</protein>
<comment type="caution">
    <text evidence="4">The sequence shown here is derived from an EMBL/GenBank/DDBJ whole genome shotgun (WGS) entry which is preliminary data.</text>
</comment>
<accession>A0A8K0UVN7</accession>
<dbReference type="EMBL" id="JAEVFJ010000005">
    <property type="protein sequence ID" value="KAH8104569.1"/>
    <property type="molecule type" value="Genomic_DNA"/>
</dbReference>
<dbReference type="PANTHER" id="PTHR28076:SF1">
    <property type="entry name" value="PROSPORE MEMBRANE ADAPTER PROTEIN SPO71"/>
    <property type="match status" value="1"/>
</dbReference>
<dbReference type="InterPro" id="IPR057379">
    <property type="entry name" value="PH_SPO71"/>
</dbReference>
<proteinExistence type="predicted"/>
<evidence type="ECO:0000259" key="3">
    <source>
        <dbReference type="Pfam" id="PF23207"/>
    </source>
</evidence>
<dbReference type="InterPro" id="IPR040345">
    <property type="entry name" value="Mug56/Spo71"/>
</dbReference>
<keyword evidence="5" id="KW-1185">Reference proteome</keyword>
<gene>
    <name evidence="4" type="ORF">BXZ70DRAFT_887732</name>
</gene>
<reference evidence="4" key="1">
    <citation type="journal article" date="2021" name="New Phytol.">
        <title>Evolutionary innovations through gain and loss of genes in the ectomycorrhizal Boletales.</title>
        <authorList>
            <person name="Wu G."/>
            <person name="Miyauchi S."/>
            <person name="Morin E."/>
            <person name="Kuo A."/>
            <person name="Drula E."/>
            <person name="Varga T."/>
            <person name="Kohler A."/>
            <person name="Feng B."/>
            <person name="Cao Y."/>
            <person name="Lipzen A."/>
            <person name="Daum C."/>
            <person name="Hundley H."/>
            <person name="Pangilinan J."/>
            <person name="Johnson J."/>
            <person name="Barry K."/>
            <person name="LaButti K."/>
            <person name="Ng V."/>
            <person name="Ahrendt S."/>
            <person name="Min B."/>
            <person name="Choi I.G."/>
            <person name="Park H."/>
            <person name="Plett J.M."/>
            <person name="Magnuson J."/>
            <person name="Spatafora J.W."/>
            <person name="Nagy L.G."/>
            <person name="Henrissat B."/>
            <person name="Grigoriev I.V."/>
            <person name="Yang Z.L."/>
            <person name="Xu J."/>
            <person name="Martin F.M."/>
        </authorList>
    </citation>
    <scope>NUCLEOTIDE SEQUENCE</scope>
    <source>
        <strain evidence="4">KKN 215</strain>
    </source>
</reference>
<evidence type="ECO:0000259" key="2">
    <source>
        <dbReference type="Pfam" id="PF15404"/>
    </source>
</evidence>
<evidence type="ECO:0000256" key="1">
    <source>
        <dbReference type="SAM" id="MobiDB-lite"/>
    </source>
</evidence>
<dbReference type="Pfam" id="PF15404">
    <property type="entry name" value="PH_4"/>
    <property type="match status" value="1"/>
</dbReference>
<feature type="domain" description="Prospore membrane adapter protein SPO71 PH" evidence="3">
    <location>
        <begin position="235"/>
        <end position="380"/>
    </location>
</feature>
<dbReference type="Proteomes" id="UP000813824">
    <property type="component" value="Unassembled WGS sequence"/>
</dbReference>
<dbReference type="OrthoDB" id="5579281at2759"/>
<evidence type="ECO:0000313" key="4">
    <source>
        <dbReference type="EMBL" id="KAH8104569.1"/>
    </source>
</evidence>
<dbReference type="InterPro" id="IPR039486">
    <property type="entry name" value="Mug56/Spo71_PH"/>
</dbReference>
<name>A0A8K0UVN7_9AGAR</name>
<dbReference type="PANTHER" id="PTHR28076">
    <property type="entry name" value="SPORULATION-SPECIFIC PROTEIN 71"/>
    <property type="match status" value="1"/>
</dbReference>
<organism evidence="4 5">
    <name type="scientific">Cristinia sonorae</name>
    <dbReference type="NCBI Taxonomy" id="1940300"/>
    <lineage>
        <taxon>Eukaryota</taxon>
        <taxon>Fungi</taxon>
        <taxon>Dikarya</taxon>
        <taxon>Basidiomycota</taxon>
        <taxon>Agaricomycotina</taxon>
        <taxon>Agaricomycetes</taxon>
        <taxon>Agaricomycetidae</taxon>
        <taxon>Agaricales</taxon>
        <taxon>Pleurotineae</taxon>
        <taxon>Stephanosporaceae</taxon>
        <taxon>Cristinia</taxon>
    </lineage>
</organism>
<evidence type="ECO:0000313" key="5">
    <source>
        <dbReference type="Proteomes" id="UP000813824"/>
    </source>
</evidence>